<feature type="compositionally biased region" description="Polar residues" evidence="1">
    <location>
        <begin position="89"/>
        <end position="106"/>
    </location>
</feature>
<sequence>MPGHDSSDCISDDFKCKNCQGDHPAFSKSCPQWILEKEIQTTKVRKNISFAEARKLVTDRTPKPGLAYSSVLKQCAHCGFIANSNNTGKKSLQPAISSASTSSDNPLQIEKEPSTSMKTISVTSPSQKNKPQSLQQKLTFNIPNHKNNSNVKTPEPIKETKAAKRARLAALKKNKDLQNRTVSKDDFLKKTRKATKHSPNIDPTFLFSPSVCDILLQLARQIFSIFSKKPLIFCVLFLFAFPAWQALFLGIVVY</sequence>
<protein>
    <submittedName>
        <fullName evidence="3">Uncharacterized protein</fullName>
    </submittedName>
</protein>
<reference evidence="3" key="1">
    <citation type="journal article" date="2020" name="bioRxiv">
        <title>Chromosome-level reference genome of the European wasp spider Argiope bruennichi: a resource for studies on range expansion and evolutionary adaptation.</title>
        <authorList>
            <person name="Sheffer M.M."/>
            <person name="Hoppe A."/>
            <person name="Krehenwinkel H."/>
            <person name="Uhl G."/>
            <person name="Kuss A.W."/>
            <person name="Jensen L."/>
            <person name="Jensen C."/>
            <person name="Gillespie R.G."/>
            <person name="Hoff K.J."/>
            <person name="Prost S."/>
        </authorList>
    </citation>
    <scope>NUCLEOTIDE SEQUENCE</scope>
</reference>
<comment type="caution">
    <text evidence="3">The sequence shown here is derived from an EMBL/GenBank/DDBJ whole genome shotgun (WGS) entry which is preliminary data.</text>
</comment>
<keyword evidence="2" id="KW-1133">Transmembrane helix</keyword>
<dbReference type="AlphaFoldDB" id="A0A8T0F4A4"/>
<accession>A0A8T0F4A4</accession>
<reference evidence="3" key="2">
    <citation type="submission" date="2020-06" db="EMBL/GenBank/DDBJ databases">
        <authorList>
            <person name="Sheffer M."/>
        </authorList>
    </citation>
    <scope>NUCLEOTIDE SEQUENCE</scope>
</reference>
<dbReference type="Proteomes" id="UP000807504">
    <property type="component" value="Unassembled WGS sequence"/>
</dbReference>
<evidence type="ECO:0000313" key="4">
    <source>
        <dbReference type="Proteomes" id="UP000807504"/>
    </source>
</evidence>
<keyword evidence="2" id="KW-0472">Membrane</keyword>
<gene>
    <name evidence="3" type="ORF">HNY73_011532</name>
</gene>
<evidence type="ECO:0000313" key="3">
    <source>
        <dbReference type="EMBL" id="KAF8784239.1"/>
    </source>
</evidence>
<proteinExistence type="predicted"/>
<keyword evidence="2" id="KW-0812">Transmembrane</keyword>
<dbReference type="EMBL" id="JABXBU010000040">
    <property type="protein sequence ID" value="KAF8784239.1"/>
    <property type="molecule type" value="Genomic_DNA"/>
</dbReference>
<evidence type="ECO:0000256" key="1">
    <source>
        <dbReference type="SAM" id="MobiDB-lite"/>
    </source>
</evidence>
<feature type="transmembrane region" description="Helical" evidence="2">
    <location>
        <begin position="230"/>
        <end position="253"/>
    </location>
</feature>
<evidence type="ECO:0000256" key="2">
    <source>
        <dbReference type="SAM" id="Phobius"/>
    </source>
</evidence>
<keyword evidence="4" id="KW-1185">Reference proteome</keyword>
<feature type="region of interest" description="Disordered" evidence="1">
    <location>
        <begin position="89"/>
        <end position="133"/>
    </location>
</feature>
<feature type="compositionally biased region" description="Polar residues" evidence="1">
    <location>
        <begin position="114"/>
        <end position="133"/>
    </location>
</feature>
<organism evidence="3 4">
    <name type="scientific">Argiope bruennichi</name>
    <name type="common">Wasp spider</name>
    <name type="synonym">Aranea bruennichi</name>
    <dbReference type="NCBI Taxonomy" id="94029"/>
    <lineage>
        <taxon>Eukaryota</taxon>
        <taxon>Metazoa</taxon>
        <taxon>Ecdysozoa</taxon>
        <taxon>Arthropoda</taxon>
        <taxon>Chelicerata</taxon>
        <taxon>Arachnida</taxon>
        <taxon>Araneae</taxon>
        <taxon>Araneomorphae</taxon>
        <taxon>Entelegynae</taxon>
        <taxon>Araneoidea</taxon>
        <taxon>Araneidae</taxon>
        <taxon>Argiope</taxon>
    </lineage>
</organism>
<name>A0A8T0F4A4_ARGBR</name>